<dbReference type="GO" id="GO:0005524">
    <property type="term" value="F:ATP binding"/>
    <property type="evidence" value="ECO:0007669"/>
    <property type="project" value="UniProtKB-UniRule"/>
</dbReference>
<reference evidence="12" key="1">
    <citation type="submission" date="2020-10" db="EMBL/GenBank/DDBJ databases">
        <authorList>
            <person name="Gilroy R."/>
        </authorList>
    </citation>
    <scope>NUCLEOTIDE SEQUENCE</scope>
    <source>
        <strain evidence="12">20514</strain>
    </source>
</reference>
<feature type="active site" evidence="9">
    <location>
        <position position="162"/>
    </location>
</feature>
<comment type="function">
    <text evidence="9">Catalyzes the phosphorylation of the position 2 hydroxy group of 4-diphosphocytidyl-2C-methyl-D-erythritol.</text>
</comment>
<evidence type="ECO:0000256" key="5">
    <source>
        <dbReference type="ARBA" id="ARBA00022741"/>
    </source>
</evidence>
<keyword evidence="9" id="KW-0414">Isoprene biosynthesis</keyword>
<dbReference type="GO" id="GO:0050515">
    <property type="term" value="F:4-(cytidine 5'-diphospho)-2-C-methyl-D-erythritol kinase activity"/>
    <property type="evidence" value="ECO:0007669"/>
    <property type="project" value="UniProtKB-UniRule"/>
</dbReference>
<evidence type="ECO:0000256" key="3">
    <source>
        <dbReference type="ARBA" id="ARBA00017473"/>
    </source>
</evidence>
<feature type="domain" description="GHMP kinase N-terminal" evidence="10">
    <location>
        <begin position="94"/>
        <end position="168"/>
    </location>
</feature>
<keyword evidence="4 9" id="KW-0808">Transferase</keyword>
<keyword evidence="6 9" id="KW-0418">Kinase</keyword>
<dbReference type="InterPro" id="IPR014721">
    <property type="entry name" value="Ribsml_uS5_D2-typ_fold_subgr"/>
</dbReference>
<gene>
    <name evidence="9" type="primary">ispE</name>
    <name evidence="12" type="ORF">IAC29_01540</name>
</gene>
<evidence type="ECO:0000256" key="2">
    <source>
        <dbReference type="ARBA" id="ARBA00012052"/>
    </source>
</evidence>
<comment type="pathway">
    <text evidence="9">Isoprenoid biosynthesis; isopentenyl diphosphate biosynthesis via DXP pathway; isopentenyl diphosphate from 1-deoxy-D-xylulose 5-phosphate: step 3/6.</text>
</comment>
<dbReference type="Proteomes" id="UP000810252">
    <property type="component" value="Unassembled WGS sequence"/>
</dbReference>
<sequence length="284" mass="31066">MVTHPHVKINLGLDVLRKRQDGFHDIETVFVPSHQFCDTLEIVRADDCSTTLFPMMSGYSREDGQLVQAISDDGKVMVTIAKRDGVDWDPLDDLTVKAYRLLDSRFSLGPVKIFLEKTAPVGAGLGGGSSDAAYALSMMDSIFGLGLGREALSGYASMLGSDCAFFLHDRPMFGSGRGEILSGYELPADFHDRYEIRIVAPEGIHVSTADAYRGIVPEVPGTPLLSRLALPVVEWKDNVFNAFETTVFRKYPALSRLKASLYDSGAVYASMSGSGSAFFAIYRR</sequence>
<feature type="binding site" evidence="9">
    <location>
        <begin position="120"/>
        <end position="130"/>
    </location>
    <ligand>
        <name>ATP</name>
        <dbReference type="ChEBI" id="CHEBI:30616"/>
    </ligand>
</feature>
<name>A0A9D9EMM0_9BACT</name>
<dbReference type="InterPro" id="IPR020568">
    <property type="entry name" value="Ribosomal_Su5_D2-typ_SF"/>
</dbReference>
<dbReference type="PIRSF" id="PIRSF010376">
    <property type="entry name" value="IspE"/>
    <property type="match status" value="1"/>
</dbReference>
<dbReference type="AlphaFoldDB" id="A0A9D9EMM0"/>
<dbReference type="InterPro" id="IPR006204">
    <property type="entry name" value="GHMP_kinase_N_dom"/>
</dbReference>
<dbReference type="InterPro" id="IPR036554">
    <property type="entry name" value="GHMP_kinase_C_sf"/>
</dbReference>
<dbReference type="EC" id="2.7.1.148" evidence="2 9"/>
<evidence type="ECO:0000259" key="11">
    <source>
        <dbReference type="Pfam" id="PF08544"/>
    </source>
</evidence>
<dbReference type="HAMAP" id="MF_00061">
    <property type="entry name" value="IspE"/>
    <property type="match status" value="1"/>
</dbReference>
<dbReference type="Pfam" id="PF00288">
    <property type="entry name" value="GHMP_kinases_N"/>
    <property type="match status" value="1"/>
</dbReference>
<dbReference type="InterPro" id="IPR004424">
    <property type="entry name" value="IspE"/>
</dbReference>
<organism evidence="12 13">
    <name type="scientific">Candidatus Cryptobacteroides merdigallinarum</name>
    <dbReference type="NCBI Taxonomy" id="2840770"/>
    <lineage>
        <taxon>Bacteria</taxon>
        <taxon>Pseudomonadati</taxon>
        <taxon>Bacteroidota</taxon>
        <taxon>Bacteroidia</taxon>
        <taxon>Bacteroidales</taxon>
        <taxon>Candidatus Cryptobacteroides</taxon>
    </lineage>
</organism>
<dbReference type="SUPFAM" id="SSF55060">
    <property type="entry name" value="GHMP Kinase, C-terminal domain"/>
    <property type="match status" value="1"/>
</dbReference>
<keyword evidence="5 9" id="KW-0547">Nucleotide-binding</keyword>
<evidence type="ECO:0000256" key="4">
    <source>
        <dbReference type="ARBA" id="ARBA00022679"/>
    </source>
</evidence>
<feature type="active site" evidence="9">
    <location>
        <position position="8"/>
    </location>
</feature>
<evidence type="ECO:0000256" key="9">
    <source>
        <dbReference type="HAMAP-Rule" id="MF_00061"/>
    </source>
</evidence>
<dbReference type="SUPFAM" id="SSF54211">
    <property type="entry name" value="Ribosomal protein S5 domain 2-like"/>
    <property type="match status" value="1"/>
</dbReference>
<comment type="catalytic activity">
    <reaction evidence="9">
        <text>4-CDP-2-C-methyl-D-erythritol + ATP = 4-CDP-2-C-methyl-D-erythritol 2-phosphate + ADP + H(+)</text>
        <dbReference type="Rhea" id="RHEA:18437"/>
        <dbReference type="ChEBI" id="CHEBI:15378"/>
        <dbReference type="ChEBI" id="CHEBI:30616"/>
        <dbReference type="ChEBI" id="CHEBI:57823"/>
        <dbReference type="ChEBI" id="CHEBI:57919"/>
        <dbReference type="ChEBI" id="CHEBI:456216"/>
        <dbReference type="EC" id="2.7.1.148"/>
    </reaction>
</comment>
<dbReference type="EMBL" id="JADIMQ010000022">
    <property type="protein sequence ID" value="MBO8447939.1"/>
    <property type="molecule type" value="Genomic_DNA"/>
</dbReference>
<evidence type="ECO:0000256" key="6">
    <source>
        <dbReference type="ARBA" id="ARBA00022777"/>
    </source>
</evidence>
<feature type="domain" description="GHMP kinase C-terminal" evidence="11">
    <location>
        <begin position="243"/>
        <end position="282"/>
    </location>
</feature>
<evidence type="ECO:0000313" key="12">
    <source>
        <dbReference type="EMBL" id="MBO8447939.1"/>
    </source>
</evidence>
<comment type="caution">
    <text evidence="12">The sequence shown here is derived from an EMBL/GenBank/DDBJ whole genome shotgun (WGS) entry which is preliminary data.</text>
</comment>
<accession>A0A9D9EMM0</accession>
<dbReference type="Gene3D" id="3.30.230.10">
    <property type="match status" value="1"/>
</dbReference>
<protein>
    <recommendedName>
        <fullName evidence="3 9">4-diphosphocytidyl-2-C-methyl-D-erythritol kinase</fullName>
        <shortName evidence="9">CMK</shortName>
        <ecNumber evidence="2 9">2.7.1.148</ecNumber>
    </recommendedName>
    <alternativeName>
        <fullName evidence="8 9">4-(cytidine-5'-diphospho)-2-C-methyl-D-erythritol kinase</fullName>
    </alternativeName>
</protein>
<dbReference type="GO" id="GO:0019288">
    <property type="term" value="P:isopentenyl diphosphate biosynthetic process, methylerythritol 4-phosphate pathway"/>
    <property type="evidence" value="ECO:0007669"/>
    <property type="project" value="UniProtKB-UniRule"/>
</dbReference>
<evidence type="ECO:0000256" key="7">
    <source>
        <dbReference type="ARBA" id="ARBA00022840"/>
    </source>
</evidence>
<dbReference type="GO" id="GO:0016114">
    <property type="term" value="P:terpenoid biosynthetic process"/>
    <property type="evidence" value="ECO:0007669"/>
    <property type="project" value="InterPro"/>
</dbReference>
<dbReference type="PANTHER" id="PTHR43527:SF2">
    <property type="entry name" value="4-DIPHOSPHOCYTIDYL-2-C-METHYL-D-ERYTHRITOL KINASE, CHLOROPLASTIC"/>
    <property type="match status" value="1"/>
</dbReference>
<evidence type="ECO:0000256" key="1">
    <source>
        <dbReference type="ARBA" id="ARBA00009684"/>
    </source>
</evidence>
<comment type="similarity">
    <text evidence="1 9">Belongs to the GHMP kinase family. IspE subfamily.</text>
</comment>
<evidence type="ECO:0000256" key="8">
    <source>
        <dbReference type="ARBA" id="ARBA00032554"/>
    </source>
</evidence>
<evidence type="ECO:0000313" key="13">
    <source>
        <dbReference type="Proteomes" id="UP000810252"/>
    </source>
</evidence>
<dbReference type="InterPro" id="IPR013750">
    <property type="entry name" value="GHMP_kinase_C_dom"/>
</dbReference>
<reference evidence="12" key="2">
    <citation type="journal article" date="2021" name="PeerJ">
        <title>Extensive microbial diversity within the chicken gut microbiome revealed by metagenomics and culture.</title>
        <authorList>
            <person name="Gilroy R."/>
            <person name="Ravi A."/>
            <person name="Getino M."/>
            <person name="Pursley I."/>
            <person name="Horton D.L."/>
            <person name="Alikhan N.F."/>
            <person name="Baker D."/>
            <person name="Gharbi K."/>
            <person name="Hall N."/>
            <person name="Watson M."/>
            <person name="Adriaenssens E.M."/>
            <person name="Foster-Nyarko E."/>
            <person name="Jarju S."/>
            <person name="Secka A."/>
            <person name="Antonio M."/>
            <person name="Oren A."/>
            <person name="Chaudhuri R.R."/>
            <person name="La Ragione R."/>
            <person name="Hildebrand F."/>
            <person name="Pallen M.J."/>
        </authorList>
    </citation>
    <scope>NUCLEOTIDE SEQUENCE</scope>
    <source>
        <strain evidence="12">20514</strain>
    </source>
</reference>
<proteinExistence type="inferred from homology"/>
<keyword evidence="7 9" id="KW-0067">ATP-binding</keyword>
<dbReference type="Pfam" id="PF08544">
    <property type="entry name" value="GHMP_kinases_C"/>
    <property type="match status" value="1"/>
</dbReference>
<dbReference type="PANTHER" id="PTHR43527">
    <property type="entry name" value="4-DIPHOSPHOCYTIDYL-2-C-METHYL-D-ERYTHRITOL KINASE, CHLOROPLASTIC"/>
    <property type="match status" value="1"/>
</dbReference>
<dbReference type="Gene3D" id="3.30.70.890">
    <property type="entry name" value="GHMP kinase, C-terminal domain"/>
    <property type="match status" value="1"/>
</dbReference>
<evidence type="ECO:0000259" key="10">
    <source>
        <dbReference type="Pfam" id="PF00288"/>
    </source>
</evidence>